<comment type="caution">
    <text evidence="3">The sequence shown here is derived from an EMBL/GenBank/DDBJ whole genome shotgun (WGS) entry which is preliminary data.</text>
</comment>
<evidence type="ECO:0000313" key="3">
    <source>
        <dbReference type="EMBL" id="GEO11563.1"/>
    </source>
</evidence>
<evidence type="ECO:0000259" key="2">
    <source>
        <dbReference type="SMART" id="SM00867"/>
    </source>
</evidence>
<reference evidence="3 4" key="1">
    <citation type="submission" date="2019-07" db="EMBL/GenBank/DDBJ databases">
        <title>Whole genome shotgun sequence of Segetibacter aerophilus NBRC 106135.</title>
        <authorList>
            <person name="Hosoyama A."/>
            <person name="Uohara A."/>
            <person name="Ohji S."/>
            <person name="Ichikawa N."/>
        </authorList>
    </citation>
    <scope>NUCLEOTIDE SEQUENCE [LARGE SCALE GENOMIC DNA]</scope>
    <source>
        <strain evidence="3 4">NBRC 106135</strain>
    </source>
</reference>
<feature type="signal peptide" evidence="1">
    <location>
        <begin position="1"/>
        <end position="22"/>
    </location>
</feature>
<dbReference type="SMART" id="SM00867">
    <property type="entry name" value="YceI"/>
    <property type="match status" value="1"/>
</dbReference>
<keyword evidence="1" id="KW-0732">Signal</keyword>
<dbReference type="Pfam" id="PF04264">
    <property type="entry name" value="YceI"/>
    <property type="match status" value="1"/>
</dbReference>
<keyword evidence="4" id="KW-1185">Reference proteome</keyword>
<dbReference type="AlphaFoldDB" id="A0A512BHY1"/>
<sequence length="198" mass="21054">MKKIIAKPAALFFLLASGLIAAKPTDDTIQAKFRAQNGSVQVAGTSSLHDWTEKSDKGGGEATFSFNNDKLADLAALTFSVPAKSLKSEHNMMDNNTHKALNAENNPNITFVAGSGSVTPIDANTYSIKASGRLTIAGNTRETEVIATGKVNADKSISVSGSKKFKMTEYGVKPPTAMFGTIKTGDEITISYNLKFSR</sequence>
<evidence type="ECO:0000256" key="1">
    <source>
        <dbReference type="SAM" id="SignalP"/>
    </source>
</evidence>
<feature type="domain" description="Lipid/polyisoprenoid-binding YceI-like" evidence="2">
    <location>
        <begin position="32"/>
        <end position="197"/>
    </location>
</feature>
<proteinExistence type="predicted"/>
<name>A0A512BHY1_9BACT</name>
<protein>
    <recommendedName>
        <fullName evidence="2">Lipid/polyisoprenoid-binding YceI-like domain-containing protein</fullName>
    </recommendedName>
</protein>
<evidence type="ECO:0000313" key="4">
    <source>
        <dbReference type="Proteomes" id="UP000321513"/>
    </source>
</evidence>
<dbReference type="InterPro" id="IPR007372">
    <property type="entry name" value="Lipid/polyisoprenoid-bd_YceI"/>
</dbReference>
<gene>
    <name evidence="3" type="ORF">SAE01_40590</name>
</gene>
<feature type="chain" id="PRO_5022152019" description="Lipid/polyisoprenoid-binding YceI-like domain-containing protein" evidence="1">
    <location>
        <begin position="23"/>
        <end position="198"/>
    </location>
</feature>
<dbReference type="EMBL" id="BJYT01000024">
    <property type="protein sequence ID" value="GEO11563.1"/>
    <property type="molecule type" value="Genomic_DNA"/>
</dbReference>
<dbReference type="Gene3D" id="2.40.128.110">
    <property type="entry name" value="Lipid/polyisoprenoid-binding, YceI-like"/>
    <property type="match status" value="1"/>
</dbReference>
<dbReference type="OrthoDB" id="9794147at2"/>
<organism evidence="3 4">
    <name type="scientific">Segetibacter aerophilus</name>
    <dbReference type="NCBI Taxonomy" id="670293"/>
    <lineage>
        <taxon>Bacteria</taxon>
        <taxon>Pseudomonadati</taxon>
        <taxon>Bacteroidota</taxon>
        <taxon>Chitinophagia</taxon>
        <taxon>Chitinophagales</taxon>
        <taxon>Chitinophagaceae</taxon>
        <taxon>Segetibacter</taxon>
    </lineage>
</organism>
<dbReference type="Proteomes" id="UP000321513">
    <property type="component" value="Unassembled WGS sequence"/>
</dbReference>
<dbReference type="RefSeq" id="WP_147205666.1">
    <property type="nucleotide sequence ID" value="NZ_BJYT01000024.1"/>
</dbReference>
<dbReference type="SUPFAM" id="SSF101874">
    <property type="entry name" value="YceI-like"/>
    <property type="match status" value="1"/>
</dbReference>
<dbReference type="InterPro" id="IPR036761">
    <property type="entry name" value="TTHA0802/YceI-like_sf"/>
</dbReference>
<accession>A0A512BHY1</accession>